<dbReference type="EMBL" id="ML122257">
    <property type="protein sequence ID" value="RPD63251.1"/>
    <property type="molecule type" value="Genomic_DNA"/>
</dbReference>
<evidence type="ECO:0000256" key="2">
    <source>
        <dbReference type="RuleBase" id="RU003876"/>
    </source>
</evidence>
<dbReference type="Proteomes" id="UP000313359">
    <property type="component" value="Unassembled WGS sequence"/>
</dbReference>
<dbReference type="InterPro" id="IPR002164">
    <property type="entry name" value="NAP_family"/>
</dbReference>
<dbReference type="STRING" id="1328759.A0A5C2SHU6"/>
<dbReference type="GO" id="GO:0006334">
    <property type="term" value="P:nucleosome assembly"/>
    <property type="evidence" value="ECO:0007669"/>
    <property type="project" value="InterPro"/>
</dbReference>
<evidence type="ECO:0000256" key="3">
    <source>
        <dbReference type="SAM" id="MobiDB-lite"/>
    </source>
</evidence>
<dbReference type="SUPFAM" id="SSF143113">
    <property type="entry name" value="NAP-like"/>
    <property type="match status" value="1"/>
</dbReference>
<feature type="region of interest" description="Disordered" evidence="3">
    <location>
        <begin position="1"/>
        <end position="21"/>
    </location>
</feature>
<dbReference type="AlphaFoldDB" id="A0A5C2SHU6"/>
<evidence type="ECO:0000313" key="4">
    <source>
        <dbReference type="EMBL" id="RPD63251.1"/>
    </source>
</evidence>
<dbReference type="PANTHER" id="PTHR11875">
    <property type="entry name" value="TESTIS-SPECIFIC Y-ENCODED PROTEIN"/>
    <property type="match status" value="1"/>
</dbReference>
<gene>
    <name evidence="4" type="ORF">L227DRAFT_599414</name>
</gene>
<sequence>MSSKGVKRASPGADVEKNPLGDVEVTDEEALKLQAIQKDVARVELALERRAQEKMVPVYEKRRAVLKAINKFWPVALMNHPMLSMHVQHNADQAALSYLEDIWLTRDPVESRCFTLEFHFKENPYFSNTVLKKEYKYVPPPVESEEKADEDGITEGMLEFSWDRDVEPKATKIDWKDESKNLTKLHPRVPDPDGDDELPAEGGSFFNFFEVAEDPFEIGVSIANDVFPEAIEYFLGQAGDGDVDSDEEDEDSSDEDEEEIDLEKPRPKKQKK</sequence>
<dbReference type="Pfam" id="PF00956">
    <property type="entry name" value="NAP"/>
    <property type="match status" value="1"/>
</dbReference>
<dbReference type="Gene3D" id="3.30.1120.90">
    <property type="entry name" value="Nucleosome assembly protein"/>
    <property type="match status" value="1"/>
</dbReference>
<dbReference type="InterPro" id="IPR037231">
    <property type="entry name" value="NAP-like_sf"/>
</dbReference>
<evidence type="ECO:0008006" key="6">
    <source>
        <dbReference type="Google" id="ProtNLM"/>
    </source>
</evidence>
<name>A0A5C2SHU6_9APHY</name>
<feature type="region of interest" description="Disordered" evidence="3">
    <location>
        <begin position="234"/>
        <end position="272"/>
    </location>
</feature>
<evidence type="ECO:0000313" key="5">
    <source>
        <dbReference type="Proteomes" id="UP000313359"/>
    </source>
</evidence>
<dbReference type="GO" id="GO:0005634">
    <property type="term" value="C:nucleus"/>
    <property type="evidence" value="ECO:0007669"/>
    <property type="project" value="InterPro"/>
</dbReference>
<protein>
    <recommendedName>
        <fullName evidence="6">Nucleosome assembly protein</fullName>
    </recommendedName>
</protein>
<keyword evidence="5" id="KW-1185">Reference proteome</keyword>
<evidence type="ECO:0000256" key="1">
    <source>
        <dbReference type="ARBA" id="ARBA00009947"/>
    </source>
</evidence>
<organism evidence="4 5">
    <name type="scientific">Lentinus tigrinus ALCF2SS1-6</name>
    <dbReference type="NCBI Taxonomy" id="1328759"/>
    <lineage>
        <taxon>Eukaryota</taxon>
        <taxon>Fungi</taxon>
        <taxon>Dikarya</taxon>
        <taxon>Basidiomycota</taxon>
        <taxon>Agaricomycotina</taxon>
        <taxon>Agaricomycetes</taxon>
        <taxon>Polyporales</taxon>
        <taxon>Polyporaceae</taxon>
        <taxon>Lentinus</taxon>
    </lineage>
</organism>
<proteinExistence type="inferred from homology"/>
<comment type="similarity">
    <text evidence="1 2">Belongs to the nucleosome assembly protein (NAP) family.</text>
</comment>
<dbReference type="OrthoDB" id="19419at2759"/>
<feature type="compositionally biased region" description="Acidic residues" evidence="3">
    <location>
        <begin position="241"/>
        <end position="261"/>
    </location>
</feature>
<reference evidence="4" key="1">
    <citation type="journal article" date="2018" name="Genome Biol. Evol.">
        <title>Genomics and development of Lentinus tigrinus, a white-rot wood-decaying mushroom with dimorphic fruiting bodies.</title>
        <authorList>
            <person name="Wu B."/>
            <person name="Xu Z."/>
            <person name="Knudson A."/>
            <person name="Carlson A."/>
            <person name="Chen N."/>
            <person name="Kovaka S."/>
            <person name="LaButti K."/>
            <person name="Lipzen A."/>
            <person name="Pennachio C."/>
            <person name="Riley R."/>
            <person name="Schakwitz W."/>
            <person name="Umezawa K."/>
            <person name="Ohm R.A."/>
            <person name="Grigoriev I.V."/>
            <person name="Nagy L.G."/>
            <person name="Gibbons J."/>
            <person name="Hibbett D."/>
        </authorList>
    </citation>
    <scope>NUCLEOTIDE SEQUENCE [LARGE SCALE GENOMIC DNA]</scope>
    <source>
        <strain evidence="4">ALCF2SS1-6</strain>
    </source>
</reference>
<accession>A0A5C2SHU6</accession>